<evidence type="ECO:0000313" key="3">
    <source>
        <dbReference type="Proteomes" id="UP000184356"/>
    </source>
</evidence>
<dbReference type="EMBL" id="KV878596">
    <property type="protein sequence ID" value="OJJ53713.1"/>
    <property type="molecule type" value="Genomic_DNA"/>
</dbReference>
<name>A0A1L9T321_9EURO</name>
<organism evidence="2 3">
    <name type="scientific">Aspergillus sydowii CBS 593.65</name>
    <dbReference type="NCBI Taxonomy" id="1036612"/>
    <lineage>
        <taxon>Eukaryota</taxon>
        <taxon>Fungi</taxon>
        <taxon>Dikarya</taxon>
        <taxon>Ascomycota</taxon>
        <taxon>Pezizomycotina</taxon>
        <taxon>Eurotiomycetes</taxon>
        <taxon>Eurotiomycetidae</taxon>
        <taxon>Eurotiales</taxon>
        <taxon>Aspergillaceae</taxon>
        <taxon>Aspergillus</taxon>
        <taxon>Aspergillus subgen. Nidulantes</taxon>
    </lineage>
</organism>
<dbReference type="Gene3D" id="3.30.559.10">
    <property type="entry name" value="Chloramphenicol acetyltransferase-like domain"/>
    <property type="match status" value="1"/>
</dbReference>
<dbReference type="PANTHER" id="PTHR42034">
    <property type="entry name" value="CHROMOSOME 7, WHOLE GENOME SHOTGUN SEQUENCE-RELATED"/>
    <property type="match status" value="1"/>
</dbReference>
<dbReference type="InterPro" id="IPR023213">
    <property type="entry name" value="CAT-like_dom_sf"/>
</dbReference>
<dbReference type="VEuPathDB" id="FungiDB:ASPSYDRAFT_72548"/>
<proteinExistence type="predicted"/>
<evidence type="ECO:0000256" key="1">
    <source>
        <dbReference type="SAM" id="MobiDB-lite"/>
    </source>
</evidence>
<sequence length="512" mass="56914">MASIVHQYETAQLEPASEWRLAGTHLVRRLRGVELFLKASEQFNDGNFQLTVKAMLETPLSCDQLKRRHQAAWWRTRRALPVVGVAYPTLDQAAIELHQTADDARRWTAQTCLVADNTTVSDVYLARSRTQTEALTTMTLVVDPIRGARGCVLNMSHTLMSLDIFKILQEFMLQLSRPENELGIDAVFSPETPSNTTSRLPQSLSHAYALRHQPAPHDLQEAFATHQRSQERWSRPTIGIPLHPDHQHRANRIHNKTITFEPSEAKTAFRFLKQSGVSLTAAFFACMTSGIAHSFPSTNAYPEGAHLLFSGNGRRFIPVTASNGQGPISMPIIPASMWIDEKDVNLRPTSPRGLLRLARAIEEAQNQDLASPHIIAVWDQMGPALAKALEDAYSVPGGPPPPSVGRPTLTSQGQFNCDLGNRTTTTTTATGSEASPGETETDRIRMSDFNSGGRSTDPSVCFALNSFRDELRFNLLFDEKFFDQHDVMHMAYVVARLFRRLVGLEPVAVARL</sequence>
<dbReference type="PANTHER" id="PTHR42034:SF3">
    <property type="entry name" value="ACYL-COA-DEPENDENT ACYLTRANSFERASE MAC2"/>
    <property type="match status" value="1"/>
</dbReference>
<reference evidence="3" key="1">
    <citation type="journal article" date="2017" name="Genome Biol.">
        <title>Comparative genomics reveals high biological diversity and specific adaptations in the industrially and medically important fungal genus Aspergillus.</title>
        <authorList>
            <person name="de Vries R.P."/>
            <person name="Riley R."/>
            <person name="Wiebenga A."/>
            <person name="Aguilar-Osorio G."/>
            <person name="Amillis S."/>
            <person name="Uchima C.A."/>
            <person name="Anderluh G."/>
            <person name="Asadollahi M."/>
            <person name="Askin M."/>
            <person name="Barry K."/>
            <person name="Battaglia E."/>
            <person name="Bayram O."/>
            <person name="Benocci T."/>
            <person name="Braus-Stromeyer S.A."/>
            <person name="Caldana C."/>
            <person name="Canovas D."/>
            <person name="Cerqueira G.C."/>
            <person name="Chen F."/>
            <person name="Chen W."/>
            <person name="Choi C."/>
            <person name="Clum A."/>
            <person name="Dos Santos R.A."/>
            <person name="Damasio A.R."/>
            <person name="Diallinas G."/>
            <person name="Emri T."/>
            <person name="Fekete E."/>
            <person name="Flipphi M."/>
            <person name="Freyberg S."/>
            <person name="Gallo A."/>
            <person name="Gournas C."/>
            <person name="Habgood R."/>
            <person name="Hainaut M."/>
            <person name="Harispe M.L."/>
            <person name="Henrissat B."/>
            <person name="Hilden K.S."/>
            <person name="Hope R."/>
            <person name="Hossain A."/>
            <person name="Karabika E."/>
            <person name="Karaffa L."/>
            <person name="Karanyi Z."/>
            <person name="Krasevec N."/>
            <person name="Kuo A."/>
            <person name="Kusch H."/>
            <person name="LaButti K."/>
            <person name="Lagendijk E.L."/>
            <person name="Lapidus A."/>
            <person name="Levasseur A."/>
            <person name="Lindquist E."/>
            <person name="Lipzen A."/>
            <person name="Logrieco A.F."/>
            <person name="MacCabe A."/>
            <person name="Maekelae M.R."/>
            <person name="Malavazi I."/>
            <person name="Melin P."/>
            <person name="Meyer V."/>
            <person name="Mielnichuk N."/>
            <person name="Miskei M."/>
            <person name="Molnar A.P."/>
            <person name="Mule G."/>
            <person name="Ngan C.Y."/>
            <person name="Orejas M."/>
            <person name="Orosz E."/>
            <person name="Ouedraogo J.P."/>
            <person name="Overkamp K.M."/>
            <person name="Park H.-S."/>
            <person name="Perrone G."/>
            <person name="Piumi F."/>
            <person name="Punt P.J."/>
            <person name="Ram A.F."/>
            <person name="Ramon A."/>
            <person name="Rauscher S."/>
            <person name="Record E."/>
            <person name="Riano-Pachon D.M."/>
            <person name="Robert V."/>
            <person name="Roehrig J."/>
            <person name="Ruller R."/>
            <person name="Salamov A."/>
            <person name="Salih N.S."/>
            <person name="Samson R.A."/>
            <person name="Sandor E."/>
            <person name="Sanguinetti M."/>
            <person name="Schuetze T."/>
            <person name="Sepcic K."/>
            <person name="Shelest E."/>
            <person name="Sherlock G."/>
            <person name="Sophianopoulou V."/>
            <person name="Squina F.M."/>
            <person name="Sun H."/>
            <person name="Susca A."/>
            <person name="Todd R.B."/>
            <person name="Tsang A."/>
            <person name="Unkles S.E."/>
            <person name="van de Wiele N."/>
            <person name="van Rossen-Uffink D."/>
            <person name="Oliveira J.V."/>
            <person name="Vesth T.C."/>
            <person name="Visser J."/>
            <person name="Yu J.-H."/>
            <person name="Zhou M."/>
            <person name="Andersen M.R."/>
            <person name="Archer D.B."/>
            <person name="Baker S.E."/>
            <person name="Benoit I."/>
            <person name="Brakhage A.A."/>
            <person name="Braus G.H."/>
            <person name="Fischer R."/>
            <person name="Frisvad J.C."/>
            <person name="Goldman G.H."/>
            <person name="Houbraken J."/>
            <person name="Oakley B."/>
            <person name="Pocsi I."/>
            <person name="Scazzocchio C."/>
            <person name="Seiboth B."/>
            <person name="vanKuyk P.A."/>
            <person name="Wortman J."/>
            <person name="Dyer P.S."/>
            <person name="Grigoriev I.V."/>
        </authorList>
    </citation>
    <scope>NUCLEOTIDE SEQUENCE [LARGE SCALE GENOMIC DNA]</scope>
    <source>
        <strain evidence="3">CBS 593.65</strain>
    </source>
</reference>
<keyword evidence="3" id="KW-1185">Reference proteome</keyword>
<protein>
    <recommendedName>
        <fullName evidence="4">Condensation domain-containing protein</fullName>
    </recommendedName>
</protein>
<evidence type="ECO:0000313" key="2">
    <source>
        <dbReference type="EMBL" id="OJJ53713.1"/>
    </source>
</evidence>
<evidence type="ECO:0008006" key="4">
    <source>
        <dbReference type="Google" id="ProtNLM"/>
    </source>
</evidence>
<dbReference type="AlphaFoldDB" id="A0A1L9T321"/>
<accession>A0A1L9T321</accession>
<dbReference type="OrthoDB" id="3365682at2759"/>
<gene>
    <name evidence="2" type="ORF">ASPSYDRAFT_72548</name>
</gene>
<dbReference type="RefSeq" id="XP_040697519.1">
    <property type="nucleotide sequence ID" value="XM_040850655.1"/>
</dbReference>
<dbReference type="GeneID" id="63766728"/>
<dbReference type="Proteomes" id="UP000184356">
    <property type="component" value="Unassembled WGS sequence"/>
</dbReference>
<dbReference type="Gene3D" id="3.30.559.30">
    <property type="entry name" value="Nonribosomal peptide synthetase, condensation domain"/>
    <property type="match status" value="1"/>
</dbReference>
<feature type="region of interest" description="Disordered" evidence="1">
    <location>
        <begin position="396"/>
        <end position="452"/>
    </location>
</feature>